<gene>
    <name evidence="4" type="ORF">H072_6695</name>
</gene>
<dbReference type="EMBL" id="AQGS01000467">
    <property type="protein sequence ID" value="EPS39561.1"/>
    <property type="molecule type" value="Genomic_DNA"/>
</dbReference>
<feature type="compositionally biased region" description="Polar residues" evidence="2">
    <location>
        <begin position="60"/>
        <end position="73"/>
    </location>
</feature>
<feature type="compositionally biased region" description="Basic and acidic residues" evidence="2">
    <location>
        <begin position="23"/>
        <end position="39"/>
    </location>
</feature>
<feature type="region of interest" description="Disordered" evidence="2">
    <location>
        <begin position="1"/>
        <end position="93"/>
    </location>
</feature>
<proteinExistence type="predicted"/>
<keyword evidence="5" id="KW-1185">Reference proteome</keyword>
<feature type="compositionally biased region" description="Low complexity" evidence="2">
    <location>
        <begin position="595"/>
        <end position="614"/>
    </location>
</feature>
<feature type="compositionally biased region" description="Acidic residues" evidence="2">
    <location>
        <begin position="41"/>
        <end position="50"/>
    </location>
</feature>
<dbReference type="PROSITE" id="PS50157">
    <property type="entry name" value="ZINC_FINGER_C2H2_2"/>
    <property type="match status" value="1"/>
</dbReference>
<keyword evidence="1" id="KW-0479">Metal-binding</keyword>
<sequence>MSTRKLDENNEGSPKYVENGGADDFRDSGIDEESTRGDPFELIEDDEDGDYYFVQPPKADTSQFGDNLKQLDQTPGEKAERDNGEKSVGISTNRLDSFDNLKLPTKESFLNEESSRGCPDDRIPYLSFSTIKGSSLLDSVDETYFERRLVTDTPATSFSGPEEHIIAEPTSIVPTVINSQIEEFAPLDVPVEKDLENIPIDFEASRSNRRKVATVFKAASAAYRKLKKNSRRSSPGLREFVSSLKDVQHILGVGYASLTKVVTKPDSGTPLSNLEEIYCYLHTAYAFYQADRPGEDDKILGASFRGELKKFRECLPPTEKQGASTPPGQRDMFDEIVKIMWEEIDDALKWIHVHRPHSPFAQITRSDNAPKDLPAVLRKALGDDSPRNIPPDPGTCQQNFVDFSRFETVHALAVSKRTTDAGTMHFVSRLSSQQKHEDKKWSAAPSKLLWSQITQDFLRFLMDLSSSEMLILFLGPLIPCLLAWTNTEPKDADVENGCDRCGSPFVNDGCFTCESGREQANQNDLNSFEAFYALIHSCQKYLRPVATSLYSIRLESKLPRRSRESEPEETGAPSKSASLSFSTLVYKKRKAAETEVSTVPSVSTSASSSPQSSQDGTRNYPANRKRPQTDYLGAHHTCGIDGCSKQYTNRENLKKHKNEKHASNQLFKVRCLAPNCKSTMCAGTNSRARGNMKTHQSKKHAAWVKGKPEVQRYRIQIVPKPIPSTA</sequence>
<accession>S8AEJ0</accession>
<dbReference type="HOGENOM" id="CLU_381303_0_0_1"/>
<reference evidence="4 5" key="1">
    <citation type="journal article" date="2013" name="PLoS Genet.">
        <title>Genomic mechanisms accounting for the adaptation to parasitism in nematode-trapping fungi.</title>
        <authorList>
            <person name="Meerupati T."/>
            <person name="Andersson K.M."/>
            <person name="Friman E."/>
            <person name="Kumar D."/>
            <person name="Tunlid A."/>
            <person name="Ahren D."/>
        </authorList>
    </citation>
    <scope>NUCLEOTIDE SEQUENCE [LARGE SCALE GENOMIC DNA]</scope>
    <source>
        <strain evidence="4 5">CBS 200.50</strain>
    </source>
</reference>
<comment type="caution">
    <text evidence="4">The sequence shown here is derived from an EMBL/GenBank/DDBJ whole genome shotgun (WGS) entry which is preliminary data.</text>
</comment>
<dbReference type="Proteomes" id="UP000015100">
    <property type="component" value="Unassembled WGS sequence"/>
</dbReference>
<evidence type="ECO:0000313" key="5">
    <source>
        <dbReference type="Proteomes" id="UP000015100"/>
    </source>
</evidence>
<evidence type="ECO:0000256" key="1">
    <source>
        <dbReference type="PROSITE-ProRule" id="PRU00042"/>
    </source>
</evidence>
<dbReference type="GO" id="GO:0008270">
    <property type="term" value="F:zinc ion binding"/>
    <property type="evidence" value="ECO:0007669"/>
    <property type="project" value="UniProtKB-KW"/>
</dbReference>
<evidence type="ECO:0000256" key="2">
    <source>
        <dbReference type="SAM" id="MobiDB-lite"/>
    </source>
</evidence>
<feature type="compositionally biased region" description="Basic and acidic residues" evidence="2">
    <location>
        <begin position="75"/>
        <end position="85"/>
    </location>
</feature>
<feature type="domain" description="C2H2-type" evidence="3">
    <location>
        <begin position="636"/>
        <end position="666"/>
    </location>
</feature>
<evidence type="ECO:0000259" key="3">
    <source>
        <dbReference type="PROSITE" id="PS50157"/>
    </source>
</evidence>
<keyword evidence="1" id="KW-0862">Zinc</keyword>
<organism evidence="4 5">
    <name type="scientific">Dactylellina haptotyla (strain CBS 200.50)</name>
    <name type="common">Nematode-trapping fungus</name>
    <name type="synonym">Monacrosporium haptotylum</name>
    <dbReference type="NCBI Taxonomy" id="1284197"/>
    <lineage>
        <taxon>Eukaryota</taxon>
        <taxon>Fungi</taxon>
        <taxon>Dikarya</taxon>
        <taxon>Ascomycota</taxon>
        <taxon>Pezizomycotina</taxon>
        <taxon>Orbiliomycetes</taxon>
        <taxon>Orbiliales</taxon>
        <taxon>Orbiliaceae</taxon>
        <taxon>Dactylellina</taxon>
    </lineage>
</organism>
<name>S8AEJ0_DACHA</name>
<keyword evidence="1" id="KW-0863">Zinc-finger</keyword>
<feature type="region of interest" description="Disordered" evidence="2">
    <location>
        <begin position="595"/>
        <end position="630"/>
    </location>
</feature>
<reference evidence="5" key="2">
    <citation type="submission" date="2013-04" db="EMBL/GenBank/DDBJ databases">
        <title>Genomic mechanisms accounting for the adaptation to parasitism in nematode-trapping fungi.</title>
        <authorList>
            <person name="Ahren D.G."/>
        </authorList>
    </citation>
    <scope>NUCLEOTIDE SEQUENCE [LARGE SCALE GENOMIC DNA]</scope>
    <source>
        <strain evidence="5">CBS 200.50</strain>
    </source>
</reference>
<protein>
    <recommendedName>
        <fullName evidence="3">C2H2-type domain-containing protein</fullName>
    </recommendedName>
</protein>
<dbReference type="InterPro" id="IPR013087">
    <property type="entry name" value="Znf_C2H2_type"/>
</dbReference>
<dbReference type="OrthoDB" id="5366163at2759"/>
<dbReference type="AlphaFoldDB" id="S8AEJ0"/>
<dbReference type="PROSITE" id="PS00028">
    <property type="entry name" value="ZINC_FINGER_C2H2_1"/>
    <property type="match status" value="1"/>
</dbReference>
<evidence type="ECO:0000313" key="4">
    <source>
        <dbReference type="EMBL" id="EPS39561.1"/>
    </source>
</evidence>
<dbReference type="SMART" id="SM00355">
    <property type="entry name" value="ZnF_C2H2"/>
    <property type="match status" value="1"/>
</dbReference>